<feature type="region of interest" description="Disordered" evidence="1">
    <location>
        <begin position="79"/>
        <end position="116"/>
    </location>
</feature>
<reference evidence="4" key="1">
    <citation type="submission" date="2015-06" db="EMBL/GenBank/DDBJ databases">
        <authorList>
            <person name="Hoefler B.C."/>
            <person name="Straight P.D."/>
        </authorList>
    </citation>
    <scope>NUCLEOTIDE SEQUENCE [LARGE SCALE GENOMIC DNA]</scope>
    <source>
        <strain evidence="4">DSM 25325</strain>
    </source>
</reference>
<keyword evidence="2" id="KW-0732">Signal</keyword>
<evidence type="ECO:0000313" key="3">
    <source>
        <dbReference type="EMBL" id="ALX34788.1"/>
    </source>
</evidence>
<proteinExistence type="predicted"/>
<dbReference type="RefSeq" id="WP_052892673.1">
    <property type="nucleotide sequence ID" value="NZ_CP011568.3"/>
</dbReference>
<dbReference type="AlphaFoldDB" id="A0A0U4ECI6"/>
<evidence type="ECO:0000256" key="2">
    <source>
        <dbReference type="SAM" id="SignalP"/>
    </source>
</evidence>
<protein>
    <recommendedName>
        <fullName evidence="5">DUF2782 domain-containing protein</fullName>
    </recommendedName>
</protein>
<sequence>MKPLFVSIGLGALAFAALPALAQPHITEAERVQQATAAATSHATVDLNQDRKPSFYTRDKDGTTVTEFRDRGKLPEIDVHSGFGTNYHMAQPLDSSPKIRDNNSQDQRLPSVGLKF</sequence>
<keyword evidence="4" id="KW-1185">Reference proteome</keyword>
<feature type="signal peptide" evidence="2">
    <location>
        <begin position="1"/>
        <end position="22"/>
    </location>
</feature>
<gene>
    <name evidence="3" type="ORF">ABW99_20710</name>
</gene>
<dbReference type="KEGG" id="ptx:ABW99_20710"/>
<organism evidence="3 4">
    <name type="scientific">Pandoraea thiooxydans</name>
    <dbReference type="NCBI Taxonomy" id="445709"/>
    <lineage>
        <taxon>Bacteria</taxon>
        <taxon>Pseudomonadati</taxon>
        <taxon>Pseudomonadota</taxon>
        <taxon>Betaproteobacteria</taxon>
        <taxon>Burkholderiales</taxon>
        <taxon>Burkholderiaceae</taxon>
        <taxon>Pandoraea</taxon>
    </lineage>
</organism>
<dbReference type="OrthoDB" id="8926134at2"/>
<dbReference type="Proteomes" id="UP000036700">
    <property type="component" value="Chromosome"/>
</dbReference>
<dbReference type="STRING" id="445709.ABW99_20710"/>
<evidence type="ECO:0000256" key="1">
    <source>
        <dbReference type="SAM" id="MobiDB-lite"/>
    </source>
</evidence>
<accession>A0A0U4ECI6</accession>
<feature type="chain" id="PRO_5006848747" description="DUF2782 domain-containing protein" evidence="2">
    <location>
        <begin position="23"/>
        <end position="116"/>
    </location>
</feature>
<evidence type="ECO:0000313" key="4">
    <source>
        <dbReference type="Proteomes" id="UP000036700"/>
    </source>
</evidence>
<dbReference type="EMBL" id="CP011568">
    <property type="protein sequence ID" value="ALX34788.1"/>
    <property type="molecule type" value="Genomic_DNA"/>
</dbReference>
<evidence type="ECO:0008006" key="5">
    <source>
        <dbReference type="Google" id="ProtNLM"/>
    </source>
</evidence>
<name>A0A0U4ECI6_9BURK</name>